<accession>A0A1J5IL98</accession>
<keyword evidence="5 6" id="KW-0472">Membrane</keyword>
<dbReference type="InterPro" id="IPR002797">
    <property type="entry name" value="Polysacc_synth"/>
</dbReference>
<dbReference type="Pfam" id="PF01943">
    <property type="entry name" value="Polysacc_synt"/>
    <property type="match status" value="1"/>
</dbReference>
<feature type="transmembrane region" description="Helical" evidence="6">
    <location>
        <begin position="449"/>
        <end position="468"/>
    </location>
</feature>
<gene>
    <name evidence="7" type="ORF">AUK40_02300</name>
</gene>
<dbReference type="AlphaFoldDB" id="A0A1J5IL98"/>
<evidence type="ECO:0000256" key="5">
    <source>
        <dbReference type="ARBA" id="ARBA00023136"/>
    </source>
</evidence>
<feature type="transmembrane region" description="Helical" evidence="6">
    <location>
        <begin position="20"/>
        <end position="38"/>
    </location>
</feature>
<feature type="transmembrane region" description="Helical" evidence="6">
    <location>
        <begin position="266"/>
        <end position="286"/>
    </location>
</feature>
<evidence type="ECO:0000256" key="6">
    <source>
        <dbReference type="SAM" id="Phobius"/>
    </source>
</evidence>
<reference evidence="7 8" key="1">
    <citation type="journal article" date="2016" name="Environ. Microbiol.">
        <title>Genomic resolution of a cold subsurface aquifer community provides metabolic insights for novel microbes adapted to high CO concentrations.</title>
        <authorList>
            <person name="Probst A.J."/>
            <person name="Castelle C.J."/>
            <person name="Singh A."/>
            <person name="Brown C.T."/>
            <person name="Anantharaman K."/>
            <person name="Sharon I."/>
            <person name="Hug L.A."/>
            <person name="Burstein D."/>
            <person name="Emerson J.B."/>
            <person name="Thomas B.C."/>
            <person name="Banfield J.F."/>
        </authorList>
    </citation>
    <scope>NUCLEOTIDE SEQUENCE [LARGE SCALE GENOMIC DNA]</scope>
    <source>
        <strain evidence="7">CG2_30_54_11</strain>
    </source>
</reference>
<dbReference type="InterPro" id="IPR050833">
    <property type="entry name" value="Poly_Biosynth_Transport"/>
</dbReference>
<keyword evidence="3 6" id="KW-0812">Transmembrane</keyword>
<feature type="transmembrane region" description="Helical" evidence="6">
    <location>
        <begin position="372"/>
        <end position="389"/>
    </location>
</feature>
<dbReference type="EMBL" id="MNZT01000043">
    <property type="protein sequence ID" value="OIP97909.1"/>
    <property type="molecule type" value="Genomic_DNA"/>
</dbReference>
<feature type="transmembrane region" description="Helical" evidence="6">
    <location>
        <begin position="298"/>
        <end position="318"/>
    </location>
</feature>
<dbReference type="PANTHER" id="PTHR30250:SF11">
    <property type="entry name" value="O-ANTIGEN TRANSPORTER-RELATED"/>
    <property type="match status" value="1"/>
</dbReference>
<feature type="transmembrane region" description="Helical" evidence="6">
    <location>
        <begin position="212"/>
        <end position="230"/>
    </location>
</feature>
<keyword evidence="4 6" id="KW-1133">Transmembrane helix</keyword>
<dbReference type="PANTHER" id="PTHR30250">
    <property type="entry name" value="PST FAMILY PREDICTED COLANIC ACID TRANSPORTER"/>
    <property type="match status" value="1"/>
</dbReference>
<evidence type="ECO:0000313" key="8">
    <source>
        <dbReference type="Proteomes" id="UP000183245"/>
    </source>
</evidence>
<evidence type="ECO:0000313" key="7">
    <source>
        <dbReference type="EMBL" id="OIP97909.1"/>
    </source>
</evidence>
<feature type="transmembrane region" description="Helical" evidence="6">
    <location>
        <begin position="395"/>
        <end position="413"/>
    </location>
</feature>
<organism evidence="7 8">
    <name type="scientific">Candidatus Wirthbacteria bacterium CG2_30_54_11</name>
    <dbReference type="NCBI Taxonomy" id="1817892"/>
    <lineage>
        <taxon>Bacteria</taxon>
        <taxon>Candidatus Wirthbacteria</taxon>
    </lineage>
</organism>
<dbReference type="Proteomes" id="UP000183245">
    <property type="component" value="Unassembled WGS sequence"/>
</dbReference>
<feature type="transmembrane region" description="Helical" evidence="6">
    <location>
        <begin position="338"/>
        <end position="360"/>
    </location>
</feature>
<feature type="transmembrane region" description="Helical" evidence="6">
    <location>
        <begin position="83"/>
        <end position="108"/>
    </location>
</feature>
<sequence>MSVTRTVLRNTIFQSIGRVVYMITSLLMIKVMTGYLGQEGFGRYNIAVDYLGFFGVLVDMGLYLLLVQAITTIRDEKEKALRVASIVGLRIISIAAVFSLAAGLIFLFPYDMELKLGIVACTLAFVLISLAQLYAGVFQGYLRTEYAAFGEALGRVINFVLVVMVTQMHLGLMAIFLTLIIGNAANLLFNLILSRQFLIPRVRFSLPEFKAIFKDAAPLGLMLAISYLYVKQATIILSLYPHLPGGITNAEAVGIYKAPFKLLETIQGFPALFLVALFPFLTKYLSEHDERVKSMCQKAFDFLTMLAVPMLVGTIVLADRIIPVITSGGDWSRSILCLRILIVAVAFSFLNNFAGHLLIAQKQQKRLIIPNLCYLGINFVLNLVLMPYLAYNASAIATVVTEVLVLFVNFRIIYLVMGWRPGLRILGKVSFVALVMGLAVYGLDRLGLNFFLNAAVGAVLYFWLLSAVRGLPEGMTPGDVLERLKKTID</sequence>
<evidence type="ECO:0000256" key="2">
    <source>
        <dbReference type="ARBA" id="ARBA00022475"/>
    </source>
</evidence>
<keyword evidence="2" id="KW-1003">Cell membrane</keyword>
<evidence type="ECO:0000256" key="1">
    <source>
        <dbReference type="ARBA" id="ARBA00004651"/>
    </source>
</evidence>
<feature type="transmembrane region" description="Helical" evidence="6">
    <location>
        <begin position="425"/>
        <end position="443"/>
    </location>
</feature>
<dbReference type="CDD" id="cd13128">
    <property type="entry name" value="MATE_Wzx_like"/>
    <property type="match status" value="1"/>
</dbReference>
<dbReference type="STRING" id="1817892.AUK40_02300"/>
<feature type="transmembrane region" description="Helical" evidence="6">
    <location>
        <begin position="50"/>
        <end position="71"/>
    </location>
</feature>
<evidence type="ECO:0000256" key="4">
    <source>
        <dbReference type="ARBA" id="ARBA00022989"/>
    </source>
</evidence>
<comment type="subcellular location">
    <subcellularLocation>
        <location evidence="1">Cell membrane</location>
        <topology evidence="1">Multi-pass membrane protein</topology>
    </subcellularLocation>
</comment>
<evidence type="ECO:0000256" key="3">
    <source>
        <dbReference type="ARBA" id="ARBA00022692"/>
    </source>
</evidence>
<feature type="transmembrane region" description="Helical" evidence="6">
    <location>
        <begin position="114"/>
        <end position="134"/>
    </location>
</feature>
<dbReference type="GO" id="GO:0005886">
    <property type="term" value="C:plasma membrane"/>
    <property type="evidence" value="ECO:0007669"/>
    <property type="project" value="UniProtKB-SubCell"/>
</dbReference>
<name>A0A1J5IL98_9BACT</name>
<comment type="caution">
    <text evidence="7">The sequence shown here is derived from an EMBL/GenBank/DDBJ whole genome shotgun (WGS) entry which is preliminary data.</text>
</comment>
<proteinExistence type="predicted"/>
<protein>
    <submittedName>
        <fullName evidence="7">Uncharacterized protein</fullName>
    </submittedName>
</protein>
<feature type="transmembrane region" description="Helical" evidence="6">
    <location>
        <begin position="171"/>
        <end position="192"/>
    </location>
</feature>